<dbReference type="GO" id="GO:0016746">
    <property type="term" value="F:acyltransferase activity"/>
    <property type="evidence" value="ECO:0007669"/>
    <property type="project" value="UniProtKB-KW"/>
</dbReference>
<reference evidence="3" key="1">
    <citation type="journal article" date="2019" name="Int. J. Syst. Evol. Microbiol.">
        <title>The Global Catalogue of Microorganisms (GCM) 10K type strain sequencing project: providing services to taxonomists for standard genome sequencing and annotation.</title>
        <authorList>
            <consortium name="The Broad Institute Genomics Platform"/>
            <consortium name="The Broad Institute Genome Sequencing Center for Infectious Disease"/>
            <person name="Wu L."/>
            <person name="Ma J."/>
        </authorList>
    </citation>
    <scope>NUCLEOTIDE SEQUENCE [LARGE SCALE GENOMIC DNA]</scope>
    <source>
        <strain evidence="3">CAIM 431</strain>
    </source>
</reference>
<keyword evidence="2" id="KW-0808">Transferase</keyword>
<dbReference type="InterPro" id="IPR016181">
    <property type="entry name" value="Acyl_CoA_acyltransferase"/>
</dbReference>
<evidence type="ECO:0000313" key="3">
    <source>
        <dbReference type="Proteomes" id="UP001597326"/>
    </source>
</evidence>
<dbReference type="RefSeq" id="WP_343873624.1">
    <property type="nucleotide sequence ID" value="NZ_BAAAIX010000019.1"/>
</dbReference>
<keyword evidence="3" id="KW-1185">Reference proteome</keyword>
<dbReference type="PANTHER" id="PTHR43792">
    <property type="entry name" value="GNAT FAMILY, PUTATIVE (AFU_ORTHOLOGUE AFUA_3G00765)-RELATED-RELATED"/>
    <property type="match status" value="1"/>
</dbReference>
<sequence>MILRTPRLLLRPAVLDDVDHWDRLNHAPGVMRHLASRAPSRQETAASLRRMVAAAALHHDYGFFSAFADEAFVGWFHLKPGLADDGGADIFNPELGYRLLPESWGQGLATEGSRALLDHAFPELGVSSVQALTMTVNTGSRRVMERLGMRLEGSEPWPHSDLVEGHEQGVVRYRITLPDWTQRHLDVRARLHQLQREALARRDDEALAALRRTGMELAGLEADGERAADSLVEELATRHGITLRGQ</sequence>
<proteinExistence type="predicted"/>
<dbReference type="Pfam" id="PF13302">
    <property type="entry name" value="Acetyltransf_3"/>
    <property type="match status" value="1"/>
</dbReference>
<name>A0ABW4RYK8_9ACTN</name>
<evidence type="ECO:0000313" key="2">
    <source>
        <dbReference type="EMBL" id="MFD1890508.1"/>
    </source>
</evidence>
<dbReference type="InterPro" id="IPR051531">
    <property type="entry name" value="N-acetyltransferase"/>
</dbReference>
<dbReference type="EMBL" id="JBHUFZ010000022">
    <property type="protein sequence ID" value="MFD1890508.1"/>
    <property type="molecule type" value="Genomic_DNA"/>
</dbReference>
<dbReference type="EC" id="2.3.-.-" evidence="2"/>
<accession>A0ABW4RYK8</accession>
<comment type="caution">
    <text evidence="2">The sequence shown here is derived from an EMBL/GenBank/DDBJ whole genome shotgun (WGS) entry which is preliminary data.</text>
</comment>
<protein>
    <submittedName>
        <fullName evidence="2">GNAT family N-acetyltransferase</fullName>
        <ecNumber evidence="2">2.3.-.-</ecNumber>
    </submittedName>
</protein>
<keyword evidence="2" id="KW-0012">Acyltransferase</keyword>
<organism evidence="2 3">
    <name type="scientific">Luteococcus peritonei</name>
    <dbReference type="NCBI Taxonomy" id="88874"/>
    <lineage>
        <taxon>Bacteria</taxon>
        <taxon>Bacillati</taxon>
        <taxon>Actinomycetota</taxon>
        <taxon>Actinomycetes</taxon>
        <taxon>Propionibacteriales</taxon>
        <taxon>Propionibacteriaceae</taxon>
        <taxon>Luteococcus</taxon>
    </lineage>
</organism>
<dbReference type="InterPro" id="IPR000182">
    <property type="entry name" value="GNAT_dom"/>
</dbReference>
<dbReference type="PANTHER" id="PTHR43792:SF16">
    <property type="entry name" value="N-ACETYLTRANSFERASE DOMAIN-CONTAINING PROTEIN"/>
    <property type="match status" value="1"/>
</dbReference>
<evidence type="ECO:0000259" key="1">
    <source>
        <dbReference type="PROSITE" id="PS51186"/>
    </source>
</evidence>
<dbReference type="PROSITE" id="PS51186">
    <property type="entry name" value="GNAT"/>
    <property type="match status" value="1"/>
</dbReference>
<gene>
    <name evidence="2" type="ORF">ACFSCS_10010</name>
</gene>
<dbReference type="SUPFAM" id="SSF55729">
    <property type="entry name" value="Acyl-CoA N-acyltransferases (Nat)"/>
    <property type="match status" value="1"/>
</dbReference>
<feature type="domain" description="N-acetyltransferase" evidence="1">
    <location>
        <begin position="8"/>
        <end position="178"/>
    </location>
</feature>
<dbReference type="Gene3D" id="3.40.630.30">
    <property type="match status" value="1"/>
</dbReference>
<dbReference type="Proteomes" id="UP001597326">
    <property type="component" value="Unassembled WGS sequence"/>
</dbReference>